<keyword evidence="7" id="KW-0689">Ribosomal protein</keyword>
<keyword evidence="5 6" id="KW-0949">S-adenosyl-L-methionine</keyword>
<proteinExistence type="inferred from homology"/>
<evidence type="ECO:0000256" key="4">
    <source>
        <dbReference type="ARBA" id="ARBA00022679"/>
    </source>
</evidence>
<dbReference type="Proteomes" id="UP001060261">
    <property type="component" value="Chromosome"/>
</dbReference>
<dbReference type="Pfam" id="PF06325">
    <property type="entry name" value="PrmA"/>
    <property type="match status" value="1"/>
</dbReference>
<feature type="binding site" evidence="6">
    <location>
        <position position="130"/>
    </location>
    <ligand>
        <name>S-adenosyl-L-methionine</name>
        <dbReference type="ChEBI" id="CHEBI:59789"/>
    </ligand>
</feature>
<evidence type="ECO:0000256" key="2">
    <source>
        <dbReference type="ARBA" id="ARBA00022490"/>
    </source>
</evidence>
<evidence type="ECO:0000256" key="3">
    <source>
        <dbReference type="ARBA" id="ARBA00022603"/>
    </source>
</evidence>
<evidence type="ECO:0000256" key="5">
    <source>
        <dbReference type="ARBA" id="ARBA00022691"/>
    </source>
</evidence>
<evidence type="ECO:0000256" key="1">
    <source>
        <dbReference type="ARBA" id="ARBA00009741"/>
    </source>
</evidence>
<comment type="function">
    <text evidence="6">Methylates ribosomal protein L11.</text>
</comment>
<dbReference type="HAMAP" id="MF_00735">
    <property type="entry name" value="Methyltr_PrmA"/>
    <property type="match status" value="1"/>
</dbReference>
<comment type="catalytic activity">
    <reaction evidence="6">
        <text>L-lysyl-[protein] + 3 S-adenosyl-L-methionine = N(6),N(6),N(6)-trimethyl-L-lysyl-[protein] + 3 S-adenosyl-L-homocysteine + 3 H(+)</text>
        <dbReference type="Rhea" id="RHEA:54192"/>
        <dbReference type="Rhea" id="RHEA-COMP:9752"/>
        <dbReference type="Rhea" id="RHEA-COMP:13826"/>
        <dbReference type="ChEBI" id="CHEBI:15378"/>
        <dbReference type="ChEBI" id="CHEBI:29969"/>
        <dbReference type="ChEBI" id="CHEBI:57856"/>
        <dbReference type="ChEBI" id="CHEBI:59789"/>
        <dbReference type="ChEBI" id="CHEBI:61961"/>
    </reaction>
</comment>
<comment type="similarity">
    <text evidence="1 6">Belongs to the methyltransferase superfamily. PrmA family.</text>
</comment>
<keyword evidence="2 6" id="KW-0963">Cytoplasm</keyword>
<evidence type="ECO:0000313" key="7">
    <source>
        <dbReference type="EMBL" id="UWX63363.1"/>
    </source>
</evidence>
<name>A0ABY5YEA6_9DEIO</name>
<dbReference type="Gene3D" id="1.20.5.1350">
    <property type="match status" value="1"/>
</dbReference>
<dbReference type="GO" id="GO:0005840">
    <property type="term" value="C:ribosome"/>
    <property type="evidence" value="ECO:0007669"/>
    <property type="project" value="UniProtKB-KW"/>
</dbReference>
<dbReference type="Gene3D" id="3.30.70.1170">
    <property type="entry name" value="Sun protein, domain 3"/>
    <property type="match status" value="1"/>
</dbReference>
<protein>
    <recommendedName>
        <fullName evidence="6">Ribosomal protein L11 methyltransferase</fullName>
        <shortName evidence="6">L11 Mtase</shortName>
        <ecNumber evidence="6">2.1.1.-</ecNumber>
    </recommendedName>
</protein>
<accession>A0ABY5YEA6</accession>
<keyword evidence="7" id="KW-0687">Ribonucleoprotein</keyword>
<dbReference type="PIRSF" id="PIRSF000401">
    <property type="entry name" value="RPL11_MTase"/>
    <property type="match status" value="1"/>
</dbReference>
<dbReference type="EC" id="2.1.1.-" evidence="6"/>
<dbReference type="PANTHER" id="PTHR43648">
    <property type="entry name" value="ELECTRON TRANSFER FLAVOPROTEIN BETA SUBUNIT LYSINE METHYLTRANSFERASE"/>
    <property type="match status" value="1"/>
</dbReference>
<dbReference type="NCBIfam" id="NF001790">
    <property type="entry name" value="PRK00517.3-3"/>
    <property type="match status" value="1"/>
</dbReference>
<dbReference type="EMBL" id="CP104213">
    <property type="protein sequence ID" value="UWX63363.1"/>
    <property type="molecule type" value="Genomic_DNA"/>
</dbReference>
<dbReference type="InterPro" id="IPR004498">
    <property type="entry name" value="Ribosomal_PrmA_MeTrfase"/>
</dbReference>
<keyword evidence="3 6" id="KW-0489">Methyltransferase</keyword>
<feature type="binding site" evidence="6">
    <location>
        <position position="152"/>
    </location>
    <ligand>
        <name>S-adenosyl-L-methionine</name>
        <dbReference type="ChEBI" id="CHEBI:59789"/>
    </ligand>
</feature>
<reference evidence="7" key="1">
    <citation type="submission" date="2022-09" db="EMBL/GenBank/DDBJ databases">
        <title>genome sequence of Deinococcus rubellus.</title>
        <authorList>
            <person name="Srinivasan S."/>
        </authorList>
    </citation>
    <scope>NUCLEOTIDE SEQUENCE</scope>
    <source>
        <strain evidence="7">Ant6</strain>
    </source>
</reference>
<keyword evidence="8" id="KW-1185">Reference proteome</keyword>
<dbReference type="Gene3D" id="3.40.50.150">
    <property type="entry name" value="Vaccinia Virus protein VP39"/>
    <property type="match status" value="1"/>
</dbReference>
<sequence length="279" mass="29391">MLVYVLPGTLETRETDLDVLWEAGATGLEERAGRLRAYFDSPADLALDGEWTDEPDQDWQADWKKGLTPVTAGRFTIAPSWLAAEVPPTQIPLLIDPGMAFGTGHHATTRLAVEALGQLDLVGRRVLDVGSGSGVLALAAALGGAAQVLGLDIDPVTLPAAIENAQLNGLKAVPGMPARFETSGGSLSFAVGSLDPDDLGHGSADEPEYDVLVANLFAELHDLLAGAYRAVLHPDSQLILTGILQDRLPLVRGALAREGFTQVSETLDGEWALVTARSS</sequence>
<dbReference type="InterPro" id="IPR029063">
    <property type="entry name" value="SAM-dependent_MTases_sf"/>
</dbReference>
<dbReference type="PANTHER" id="PTHR43648:SF1">
    <property type="entry name" value="ELECTRON TRANSFER FLAVOPROTEIN BETA SUBUNIT LYSINE METHYLTRANSFERASE"/>
    <property type="match status" value="1"/>
</dbReference>
<gene>
    <name evidence="6" type="primary">prmA</name>
    <name evidence="7" type="ORF">N0D28_11470</name>
</gene>
<feature type="binding site" evidence="6">
    <location>
        <position position="109"/>
    </location>
    <ligand>
        <name>S-adenosyl-L-methionine</name>
        <dbReference type="ChEBI" id="CHEBI:59789"/>
    </ligand>
</feature>
<dbReference type="GO" id="GO:0008168">
    <property type="term" value="F:methyltransferase activity"/>
    <property type="evidence" value="ECO:0007669"/>
    <property type="project" value="UniProtKB-KW"/>
</dbReference>
<dbReference type="RefSeq" id="WP_260559651.1">
    <property type="nucleotide sequence ID" value="NZ_BAABEC010000018.1"/>
</dbReference>
<keyword evidence="4 6" id="KW-0808">Transferase</keyword>
<dbReference type="GO" id="GO:0032259">
    <property type="term" value="P:methylation"/>
    <property type="evidence" value="ECO:0007669"/>
    <property type="project" value="UniProtKB-KW"/>
</dbReference>
<organism evidence="7 8">
    <name type="scientific">Deinococcus rubellus</name>
    <dbReference type="NCBI Taxonomy" id="1889240"/>
    <lineage>
        <taxon>Bacteria</taxon>
        <taxon>Thermotogati</taxon>
        <taxon>Deinococcota</taxon>
        <taxon>Deinococci</taxon>
        <taxon>Deinococcales</taxon>
        <taxon>Deinococcaceae</taxon>
        <taxon>Deinococcus</taxon>
    </lineage>
</organism>
<comment type="subcellular location">
    <subcellularLocation>
        <location evidence="6">Cytoplasm</location>
    </subcellularLocation>
</comment>
<evidence type="ECO:0000313" key="8">
    <source>
        <dbReference type="Proteomes" id="UP001060261"/>
    </source>
</evidence>
<dbReference type="InterPro" id="IPR050078">
    <property type="entry name" value="Ribosomal_L11_MeTrfase_PrmA"/>
</dbReference>
<feature type="binding site" evidence="6">
    <location>
        <position position="215"/>
    </location>
    <ligand>
        <name>S-adenosyl-L-methionine</name>
        <dbReference type="ChEBI" id="CHEBI:59789"/>
    </ligand>
</feature>
<dbReference type="SUPFAM" id="SSF53335">
    <property type="entry name" value="S-adenosyl-L-methionine-dependent methyltransferases"/>
    <property type="match status" value="1"/>
</dbReference>
<evidence type="ECO:0000256" key="6">
    <source>
        <dbReference type="HAMAP-Rule" id="MF_00735"/>
    </source>
</evidence>